<organism evidence="2">
    <name type="scientific">Opuntia streptacantha</name>
    <name type="common">Prickly pear cactus</name>
    <name type="synonym">Opuntia cardona</name>
    <dbReference type="NCBI Taxonomy" id="393608"/>
    <lineage>
        <taxon>Eukaryota</taxon>
        <taxon>Viridiplantae</taxon>
        <taxon>Streptophyta</taxon>
        <taxon>Embryophyta</taxon>
        <taxon>Tracheophyta</taxon>
        <taxon>Spermatophyta</taxon>
        <taxon>Magnoliopsida</taxon>
        <taxon>eudicotyledons</taxon>
        <taxon>Gunneridae</taxon>
        <taxon>Pentapetalae</taxon>
        <taxon>Caryophyllales</taxon>
        <taxon>Cactineae</taxon>
        <taxon>Cactaceae</taxon>
        <taxon>Opuntioideae</taxon>
        <taxon>Opuntia</taxon>
    </lineage>
</organism>
<sequence length="205" mass="23352">MAHASRHWLRNLLFGYPEFRNTKNNESGYAASSLLGLLANQLLHLQPQNISLSQSVKSNLSVNEAALDIFKTLATDLDPEGRYLFLNAIANQLRYPNSHTAYFSDILCCLFSDAQQVIVKEQITRVLLERLITEKPHPWGLLVTFSELVKNPKYNFWNHSFTRCAPEIQNLLENARRKLGCPKPVYEANVVSDVHLTIHAETSFL</sequence>
<dbReference type="GO" id="GO:0060090">
    <property type="term" value="F:molecular adaptor activity"/>
    <property type="evidence" value="ECO:0007669"/>
    <property type="project" value="TreeGrafter"/>
</dbReference>
<dbReference type="Pfam" id="PF04054">
    <property type="entry name" value="Not1"/>
    <property type="match status" value="1"/>
</dbReference>
<evidence type="ECO:0000259" key="1">
    <source>
        <dbReference type="Pfam" id="PF04054"/>
    </source>
</evidence>
<proteinExistence type="predicted"/>
<dbReference type="Gene3D" id="1.25.40.800">
    <property type="match status" value="1"/>
</dbReference>
<dbReference type="GO" id="GO:0030015">
    <property type="term" value="C:CCR4-NOT core complex"/>
    <property type="evidence" value="ECO:0007669"/>
    <property type="project" value="InterPro"/>
</dbReference>
<dbReference type="PANTHER" id="PTHR13162">
    <property type="entry name" value="CCR4-NOT TRANSCRIPTION COMPLEX"/>
    <property type="match status" value="1"/>
</dbReference>
<feature type="domain" description="CCR4-Not complex component Not1 C-terminal" evidence="1">
    <location>
        <begin position="42"/>
        <end position="174"/>
    </location>
</feature>
<dbReference type="PANTHER" id="PTHR13162:SF8">
    <property type="entry name" value="CCR4-NOT TRANSCRIPTION COMPLEX SUBUNIT 1"/>
    <property type="match status" value="1"/>
</dbReference>
<protein>
    <recommendedName>
        <fullName evidence="1">CCR4-Not complex component Not1 C-terminal domain-containing protein</fullName>
    </recommendedName>
</protein>
<dbReference type="InterPro" id="IPR007196">
    <property type="entry name" value="CCR4-Not_Not1_C"/>
</dbReference>
<accession>A0A7C9AM36</accession>
<dbReference type="GO" id="GO:0017148">
    <property type="term" value="P:negative regulation of translation"/>
    <property type="evidence" value="ECO:0007669"/>
    <property type="project" value="InterPro"/>
</dbReference>
<dbReference type="GO" id="GO:0000288">
    <property type="term" value="P:nuclear-transcribed mRNA catabolic process, deadenylation-dependent decay"/>
    <property type="evidence" value="ECO:0007669"/>
    <property type="project" value="TreeGrafter"/>
</dbReference>
<evidence type="ECO:0000313" key="2">
    <source>
        <dbReference type="EMBL" id="MBA4670110.1"/>
    </source>
</evidence>
<reference evidence="2" key="2">
    <citation type="submission" date="2020-07" db="EMBL/GenBank/DDBJ databases">
        <authorList>
            <person name="Vera ALvarez R."/>
            <person name="Arias-Moreno D.M."/>
            <person name="Jimenez-Jacinto V."/>
            <person name="Jimenez-Bremont J.F."/>
            <person name="Swaminathan K."/>
            <person name="Moose S.P."/>
            <person name="Guerrero-Gonzalez M.L."/>
            <person name="Marino-Ramirez L."/>
            <person name="Landsman D."/>
            <person name="Rodriguez-Kessler M."/>
            <person name="Delgado-Sanchez P."/>
        </authorList>
    </citation>
    <scope>NUCLEOTIDE SEQUENCE</scope>
    <source>
        <tissue evidence="2">Cladode</tissue>
    </source>
</reference>
<dbReference type="InterPro" id="IPR040398">
    <property type="entry name" value="Not1"/>
</dbReference>
<reference evidence="2" key="1">
    <citation type="journal article" date="2013" name="J. Plant Res.">
        <title>Effect of fungi and light on seed germination of three Opuntia species from semiarid lands of central Mexico.</title>
        <authorList>
            <person name="Delgado-Sanchez P."/>
            <person name="Jimenez-Bremont J.F."/>
            <person name="Guerrero-Gonzalez Mde L."/>
            <person name="Flores J."/>
        </authorList>
    </citation>
    <scope>NUCLEOTIDE SEQUENCE</scope>
    <source>
        <tissue evidence="2">Cladode</tissue>
    </source>
</reference>
<dbReference type="AlphaFoldDB" id="A0A7C9AM36"/>
<dbReference type="GO" id="GO:0000932">
    <property type="term" value="C:P-body"/>
    <property type="evidence" value="ECO:0007669"/>
    <property type="project" value="TreeGrafter"/>
</dbReference>
<dbReference type="EMBL" id="GISG01246183">
    <property type="protein sequence ID" value="MBA4670110.1"/>
    <property type="molecule type" value="Transcribed_RNA"/>
</dbReference>
<name>A0A7C9AM36_OPUST</name>